<evidence type="ECO:0000256" key="5">
    <source>
        <dbReference type="ARBA" id="ARBA00022519"/>
    </source>
</evidence>
<evidence type="ECO:0000256" key="7">
    <source>
        <dbReference type="ARBA" id="ARBA00022989"/>
    </source>
</evidence>
<evidence type="ECO:0000256" key="1">
    <source>
        <dbReference type="ARBA" id="ARBA00004377"/>
    </source>
</evidence>
<evidence type="ECO:0000256" key="3">
    <source>
        <dbReference type="ARBA" id="ARBA00022448"/>
    </source>
</evidence>
<evidence type="ECO:0000256" key="4">
    <source>
        <dbReference type="ARBA" id="ARBA00022475"/>
    </source>
</evidence>
<keyword evidence="8 9" id="KW-0472">Membrane</keyword>
<dbReference type="Proteomes" id="UP000672039">
    <property type="component" value="Chromosome"/>
</dbReference>
<comment type="similarity">
    <text evidence="2 9">Belongs to the membrane fusion protein (MFP) (TC 8.A.1) family.</text>
</comment>
<dbReference type="PRINTS" id="PR01490">
    <property type="entry name" value="RTXTOXIND"/>
</dbReference>
<dbReference type="InterPro" id="IPR058781">
    <property type="entry name" value="HH_AprE-like"/>
</dbReference>
<evidence type="ECO:0000256" key="6">
    <source>
        <dbReference type="ARBA" id="ARBA00022692"/>
    </source>
</evidence>
<evidence type="ECO:0000256" key="10">
    <source>
        <dbReference type="SAM" id="Coils"/>
    </source>
</evidence>
<keyword evidence="3 9" id="KW-0813">Transport</keyword>
<dbReference type="PANTHER" id="PTHR30386:SF17">
    <property type="entry name" value="ALKALINE PROTEASE SECRETION PROTEIN APRE"/>
    <property type="match status" value="1"/>
</dbReference>
<dbReference type="Pfam" id="PF25994">
    <property type="entry name" value="HH_AprE"/>
    <property type="match status" value="1"/>
</dbReference>
<keyword evidence="5 9" id="KW-0997">Cell inner membrane</keyword>
<dbReference type="Pfam" id="PF26002">
    <property type="entry name" value="Beta-barrel_AprE"/>
    <property type="match status" value="1"/>
</dbReference>
<evidence type="ECO:0000259" key="11">
    <source>
        <dbReference type="Pfam" id="PF25994"/>
    </source>
</evidence>
<feature type="coiled-coil region" evidence="10">
    <location>
        <begin position="233"/>
        <end position="303"/>
    </location>
</feature>
<evidence type="ECO:0000256" key="2">
    <source>
        <dbReference type="ARBA" id="ARBA00009477"/>
    </source>
</evidence>
<keyword evidence="6 9" id="KW-0812">Transmembrane</keyword>
<dbReference type="InterPro" id="IPR058982">
    <property type="entry name" value="Beta-barrel_AprE"/>
</dbReference>
<sequence>MSNQVALGNIIKEGSFIAAEGGASSITLKKDDRPYRVFGVMVLVFMFCAFFVWAAFAPLDQAVATMGRIMVASQNKLVQHMDGGIVSKIHVHDGDIVTAGTPLLELDDVQLKAQLDSTQGQLWETEASLVRLRAERDGISPDWKGSGLEAVPDDILKTQKKLFEARQQAQKSGQNALKQRQPQAQEQIIGLQEQIKGLEGSLGTLATRHGSLELDIKRLQELFAQRLISNIELREKERESSQLEGEIASTKADIARAKTEISRIKESMTETGHQVVLNREEYLKEVSTQLSDLQSRSSQLRSQEVALLDKLSRTVMKAPVDGKIKGFEVVTVGAVLPAGATVMEIVPNEQAFKIIAEVEPNNIDVVSPGQDAEIRLSVFDNSRYFPVIYAKVDDVSADTTVDPSSKMSYYKTSLSLKPDSTSVLDREQVTLVSGMPVEVLILTGQRTLLDYLLKPFTDLLARGFNEA</sequence>
<dbReference type="InterPro" id="IPR010129">
    <property type="entry name" value="T1SS_HlyD"/>
</dbReference>
<evidence type="ECO:0000313" key="13">
    <source>
        <dbReference type="EMBL" id="QTR46381.1"/>
    </source>
</evidence>
<dbReference type="EMBL" id="CP072801">
    <property type="protein sequence ID" value="QTR46381.1"/>
    <property type="molecule type" value="Genomic_DNA"/>
</dbReference>
<comment type="subcellular location">
    <subcellularLocation>
        <location evidence="1 9">Cell inner membrane</location>
        <topology evidence="1 9">Single-pass membrane protein</topology>
    </subcellularLocation>
</comment>
<feature type="transmembrane region" description="Helical" evidence="9">
    <location>
        <begin position="37"/>
        <end position="56"/>
    </location>
</feature>
<keyword evidence="10" id="KW-0175">Coiled coil</keyword>
<dbReference type="InterPro" id="IPR050739">
    <property type="entry name" value="MFP"/>
</dbReference>
<reference evidence="13 14" key="1">
    <citation type="submission" date="2021-04" db="EMBL/GenBank/DDBJ databases">
        <title>Genomics, taxonomy and metabolism of representatives of sulfur bacteria of the genus Thiothrix: Thiothrix fructosivorans QT, Thiothrix unzii A1T and three new species, Thiothrix subterranea sp. nov., Thiothrix litoralis sp. nov. and 'Candidatus Thiothrix anitrata' sp. nov.</title>
        <authorList>
            <person name="Ravin N.V."/>
            <person name="Smolyakov D."/>
            <person name="Rudenko T.S."/>
            <person name="Mardanov A.V."/>
            <person name="Beletsky A.V."/>
            <person name="Markov N.D."/>
            <person name="Fomenkov A.I."/>
            <person name="Roberts R.J."/>
            <person name="Karnachuk O.V."/>
            <person name="Novikov A."/>
            <person name="Grabovich M.Y."/>
        </authorList>
    </citation>
    <scope>NUCLEOTIDE SEQUENCE [LARGE SCALE GENOMIC DNA]</scope>
    <source>
        <strain evidence="13 14">AS</strain>
    </source>
</reference>
<dbReference type="Gene3D" id="1.10.287.1490">
    <property type="match status" value="1"/>
</dbReference>
<proteinExistence type="inferred from homology"/>
<feature type="domain" description="AprE-like beta-barrel" evidence="12">
    <location>
        <begin position="354"/>
        <end position="444"/>
    </location>
</feature>
<evidence type="ECO:0000256" key="8">
    <source>
        <dbReference type="ARBA" id="ARBA00023136"/>
    </source>
</evidence>
<feature type="domain" description="AprE-like long alpha-helical hairpin" evidence="11">
    <location>
        <begin position="112"/>
        <end position="301"/>
    </location>
</feature>
<dbReference type="Gene3D" id="2.40.30.170">
    <property type="match status" value="1"/>
</dbReference>
<evidence type="ECO:0000313" key="14">
    <source>
        <dbReference type="Proteomes" id="UP000672039"/>
    </source>
</evidence>
<name>A0ABX7WT59_9GAMM</name>
<dbReference type="RefSeq" id="WP_210222717.1">
    <property type="nucleotide sequence ID" value="NZ_CP072801.1"/>
</dbReference>
<dbReference type="PANTHER" id="PTHR30386">
    <property type="entry name" value="MEMBRANE FUSION SUBUNIT OF EMRAB-TOLC MULTIDRUG EFFLUX PUMP"/>
    <property type="match status" value="1"/>
</dbReference>
<organism evidence="13 14">
    <name type="scientific">Thiothrix litoralis</name>
    <dbReference type="NCBI Taxonomy" id="2891210"/>
    <lineage>
        <taxon>Bacteria</taxon>
        <taxon>Pseudomonadati</taxon>
        <taxon>Pseudomonadota</taxon>
        <taxon>Gammaproteobacteria</taxon>
        <taxon>Thiotrichales</taxon>
        <taxon>Thiotrichaceae</taxon>
        <taxon>Thiothrix</taxon>
    </lineage>
</organism>
<accession>A0ABX7WT59</accession>
<keyword evidence="14" id="KW-1185">Reference proteome</keyword>
<evidence type="ECO:0000256" key="9">
    <source>
        <dbReference type="RuleBase" id="RU365093"/>
    </source>
</evidence>
<keyword evidence="4 9" id="KW-1003">Cell membrane</keyword>
<dbReference type="SUPFAM" id="SSF111369">
    <property type="entry name" value="HlyD-like secretion proteins"/>
    <property type="match status" value="1"/>
</dbReference>
<dbReference type="Gene3D" id="2.40.50.100">
    <property type="match status" value="1"/>
</dbReference>
<evidence type="ECO:0000259" key="12">
    <source>
        <dbReference type="Pfam" id="PF26002"/>
    </source>
</evidence>
<dbReference type="NCBIfam" id="TIGR01843">
    <property type="entry name" value="type_I_hlyD"/>
    <property type="match status" value="1"/>
</dbReference>
<keyword evidence="7 9" id="KW-1133">Transmembrane helix</keyword>
<gene>
    <name evidence="13" type="ORF">J9253_20835</name>
</gene>
<protein>
    <recommendedName>
        <fullName evidence="9">Membrane fusion protein (MFP) family protein</fullName>
    </recommendedName>
</protein>